<dbReference type="InterPro" id="IPR000485">
    <property type="entry name" value="AsnC-type_HTH_dom"/>
</dbReference>
<dbReference type="SUPFAM" id="SSF46785">
    <property type="entry name" value="Winged helix' DNA-binding domain"/>
    <property type="match status" value="1"/>
</dbReference>
<dbReference type="Pfam" id="PF07729">
    <property type="entry name" value="FCD"/>
    <property type="match status" value="1"/>
</dbReference>
<name>A0A411Z555_9RHOB</name>
<keyword evidence="3" id="KW-0804">Transcription</keyword>
<keyword evidence="2" id="KW-0238">DNA-binding</keyword>
<dbReference type="EMBL" id="QWEY01000002">
    <property type="protein sequence ID" value="RGP38193.1"/>
    <property type="molecule type" value="Genomic_DNA"/>
</dbReference>
<evidence type="ECO:0000259" key="4">
    <source>
        <dbReference type="PROSITE" id="PS50949"/>
    </source>
</evidence>
<dbReference type="GO" id="GO:0043565">
    <property type="term" value="F:sequence-specific DNA binding"/>
    <property type="evidence" value="ECO:0007669"/>
    <property type="project" value="InterPro"/>
</dbReference>
<dbReference type="PANTHER" id="PTHR43537">
    <property type="entry name" value="TRANSCRIPTIONAL REGULATOR, GNTR FAMILY"/>
    <property type="match status" value="1"/>
</dbReference>
<dbReference type="InterPro" id="IPR011711">
    <property type="entry name" value="GntR_C"/>
</dbReference>
<keyword evidence="1" id="KW-0805">Transcription regulation</keyword>
<dbReference type="PRINTS" id="PR00035">
    <property type="entry name" value="HTHGNTR"/>
</dbReference>
<dbReference type="PROSITE" id="PS50949">
    <property type="entry name" value="HTH_GNTR"/>
    <property type="match status" value="1"/>
</dbReference>
<dbReference type="SMART" id="SM00345">
    <property type="entry name" value="HTH_GNTR"/>
    <property type="match status" value="1"/>
</dbReference>
<dbReference type="GO" id="GO:0003700">
    <property type="term" value="F:DNA-binding transcription factor activity"/>
    <property type="evidence" value="ECO:0007669"/>
    <property type="project" value="InterPro"/>
</dbReference>
<comment type="caution">
    <text evidence="5">The sequence shown here is derived from an EMBL/GenBank/DDBJ whole genome shotgun (WGS) entry which is preliminary data.</text>
</comment>
<dbReference type="SMART" id="SM00895">
    <property type="entry name" value="FCD"/>
    <property type="match status" value="1"/>
</dbReference>
<evidence type="ECO:0000256" key="2">
    <source>
        <dbReference type="ARBA" id="ARBA00023125"/>
    </source>
</evidence>
<dbReference type="InterPro" id="IPR036388">
    <property type="entry name" value="WH-like_DNA-bd_sf"/>
</dbReference>
<reference evidence="5 6" key="1">
    <citation type="submission" date="2018-08" db="EMBL/GenBank/DDBJ databases">
        <title>Flavobacterium tibetense sp. nov., isolated from a wetland YonghuCo on Tibetan Plateau.</title>
        <authorList>
            <person name="Phurbu D."/>
            <person name="Lu H."/>
            <person name="Xing P."/>
        </authorList>
    </citation>
    <scope>NUCLEOTIDE SEQUENCE [LARGE SCALE GENOMIC DNA]</scope>
    <source>
        <strain evidence="5 6">DJC</strain>
    </source>
</reference>
<dbReference type="Pfam" id="PF00392">
    <property type="entry name" value="GntR"/>
    <property type="match status" value="1"/>
</dbReference>
<dbReference type="Proteomes" id="UP000284547">
    <property type="component" value="Unassembled WGS sequence"/>
</dbReference>
<proteinExistence type="predicted"/>
<accession>A0A411Z555</accession>
<dbReference type="InterPro" id="IPR036390">
    <property type="entry name" value="WH_DNA-bd_sf"/>
</dbReference>
<evidence type="ECO:0000256" key="1">
    <source>
        <dbReference type="ARBA" id="ARBA00023015"/>
    </source>
</evidence>
<dbReference type="AlphaFoldDB" id="A0A411Z555"/>
<dbReference type="Gene3D" id="1.10.10.10">
    <property type="entry name" value="Winged helix-like DNA-binding domain superfamily/Winged helix DNA-binding domain"/>
    <property type="match status" value="1"/>
</dbReference>
<dbReference type="Gene3D" id="1.20.120.530">
    <property type="entry name" value="GntR ligand-binding domain-like"/>
    <property type="match status" value="1"/>
</dbReference>
<dbReference type="CDD" id="cd07377">
    <property type="entry name" value="WHTH_GntR"/>
    <property type="match status" value="1"/>
</dbReference>
<dbReference type="InterPro" id="IPR008920">
    <property type="entry name" value="TF_FadR/GntR_C"/>
</dbReference>
<protein>
    <submittedName>
        <fullName evidence="5">GntR family transcriptional regulator</fullName>
    </submittedName>
</protein>
<dbReference type="InterPro" id="IPR000524">
    <property type="entry name" value="Tscrpt_reg_HTH_GntR"/>
</dbReference>
<sequence length="235" mass="26318">MCMNQSSPGLLRQSTYESIKSLIITGQIAPGSRVTETDLSDRLGVSRTPIREALTRLERDGLVIQRAKQGFAVADFDLAKAEDVFALRVELECFAVRLACRNMDNTGRARLHQMIADCDALEATPERSLHHNLLELQIGLRLHHVIAELSGNALLADTLNGLLDQCQIYIWMDLTRFDHWNEARAEHRALVDGICAGDAETAQTIVRQHIEDTARNVAALLMRRKDIWAATLPRI</sequence>
<dbReference type="SUPFAM" id="SSF48008">
    <property type="entry name" value="GntR ligand-binding domain-like"/>
    <property type="match status" value="1"/>
</dbReference>
<evidence type="ECO:0000313" key="5">
    <source>
        <dbReference type="EMBL" id="RGP38193.1"/>
    </source>
</evidence>
<evidence type="ECO:0000256" key="3">
    <source>
        <dbReference type="ARBA" id="ARBA00023163"/>
    </source>
</evidence>
<organism evidence="5 6">
    <name type="scientific">Pseudotabrizicola alkalilacus</name>
    <dbReference type="NCBI Taxonomy" id="2305252"/>
    <lineage>
        <taxon>Bacteria</taxon>
        <taxon>Pseudomonadati</taxon>
        <taxon>Pseudomonadota</taxon>
        <taxon>Alphaproteobacteria</taxon>
        <taxon>Rhodobacterales</taxon>
        <taxon>Paracoccaceae</taxon>
        <taxon>Pseudotabrizicola</taxon>
    </lineage>
</organism>
<evidence type="ECO:0000313" key="6">
    <source>
        <dbReference type="Proteomes" id="UP000284547"/>
    </source>
</evidence>
<dbReference type="PRINTS" id="PR00033">
    <property type="entry name" value="HTHASNC"/>
</dbReference>
<feature type="domain" description="HTH gntR-type" evidence="4">
    <location>
        <begin position="9"/>
        <end position="76"/>
    </location>
</feature>
<dbReference type="PANTHER" id="PTHR43537:SF45">
    <property type="entry name" value="GNTR FAMILY REGULATORY PROTEIN"/>
    <property type="match status" value="1"/>
</dbReference>
<gene>
    <name evidence="5" type="ORF">D1012_05005</name>
</gene>
<keyword evidence="6" id="KW-1185">Reference proteome</keyword>